<sequence>MADHSTPSPMPMPADTHNRPLLSALTRWWSSASQPTTDPVLGYESALPWVLDDTPDDAGHHLR</sequence>
<dbReference type="RefSeq" id="WP_394405518.1">
    <property type="nucleotide sequence ID" value="NZ_JBIGIC010000001.1"/>
</dbReference>
<evidence type="ECO:0000313" key="1">
    <source>
        <dbReference type="EMBL" id="MFG6485128.1"/>
    </source>
</evidence>
<evidence type="ECO:0000313" key="2">
    <source>
        <dbReference type="Proteomes" id="UP001606134"/>
    </source>
</evidence>
<organism evidence="1 2">
    <name type="scientific">Pelomonas candidula</name>
    <dbReference type="NCBI Taxonomy" id="3299025"/>
    <lineage>
        <taxon>Bacteria</taxon>
        <taxon>Pseudomonadati</taxon>
        <taxon>Pseudomonadota</taxon>
        <taxon>Betaproteobacteria</taxon>
        <taxon>Burkholderiales</taxon>
        <taxon>Sphaerotilaceae</taxon>
        <taxon>Roseateles</taxon>
    </lineage>
</organism>
<comment type="caution">
    <text evidence="1">The sequence shown here is derived from an EMBL/GenBank/DDBJ whole genome shotgun (WGS) entry which is preliminary data.</text>
</comment>
<proteinExistence type="predicted"/>
<accession>A0ABW7H5E8</accession>
<protein>
    <submittedName>
        <fullName evidence="1">Uncharacterized protein</fullName>
    </submittedName>
</protein>
<name>A0ABW7H5E8_9BURK</name>
<reference evidence="1 2" key="1">
    <citation type="submission" date="2024-08" db="EMBL/GenBank/DDBJ databases">
        <authorList>
            <person name="Lu H."/>
        </authorList>
    </citation>
    <scope>NUCLEOTIDE SEQUENCE [LARGE SCALE GENOMIC DNA]</scope>
    <source>
        <strain evidence="1 2">BYS78W</strain>
    </source>
</reference>
<dbReference type="EMBL" id="JBIGIC010000001">
    <property type="protein sequence ID" value="MFG6485128.1"/>
    <property type="molecule type" value="Genomic_DNA"/>
</dbReference>
<gene>
    <name evidence="1" type="ORF">ACG04R_00515</name>
</gene>
<keyword evidence="2" id="KW-1185">Reference proteome</keyword>
<dbReference type="Proteomes" id="UP001606134">
    <property type="component" value="Unassembled WGS sequence"/>
</dbReference>